<protein>
    <recommendedName>
        <fullName evidence="4">Ribosomal protein L7/L12 C-terminal domain-containing protein</fullName>
    </recommendedName>
</protein>
<keyword evidence="1" id="KW-0812">Transmembrane</keyword>
<evidence type="ECO:0000313" key="2">
    <source>
        <dbReference type="EMBL" id="MFC4494152.1"/>
    </source>
</evidence>
<dbReference type="Proteomes" id="UP001595997">
    <property type="component" value="Unassembled WGS sequence"/>
</dbReference>
<evidence type="ECO:0000256" key="1">
    <source>
        <dbReference type="SAM" id="Phobius"/>
    </source>
</evidence>
<feature type="transmembrane region" description="Helical" evidence="1">
    <location>
        <begin position="30"/>
        <end position="49"/>
    </location>
</feature>
<comment type="caution">
    <text evidence="2">The sequence shown here is derived from an EMBL/GenBank/DDBJ whole genome shotgun (WGS) entry which is preliminary data.</text>
</comment>
<reference evidence="3" key="1">
    <citation type="journal article" date="2019" name="Int. J. Syst. Evol. Microbiol.">
        <title>The Global Catalogue of Microorganisms (GCM) 10K type strain sequencing project: providing services to taxonomists for standard genome sequencing and annotation.</title>
        <authorList>
            <consortium name="The Broad Institute Genomics Platform"/>
            <consortium name="The Broad Institute Genome Sequencing Center for Infectious Disease"/>
            <person name="Wu L."/>
            <person name="Ma J."/>
        </authorList>
    </citation>
    <scope>NUCLEOTIDE SEQUENCE [LARGE SCALE GENOMIC DNA]</scope>
    <source>
        <strain evidence="3">CGMCC 4.7357</strain>
    </source>
</reference>
<keyword evidence="1" id="KW-1133">Transmembrane helix</keyword>
<keyword evidence="3" id="KW-1185">Reference proteome</keyword>
<organism evidence="2 3">
    <name type="scientific">Streptomyces ovatisporus</name>
    <dbReference type="NCBI Taxonomy" id="1128682"/>
    <lineage>
        <taxon>Bacteria</taxon>
        <taxon>Bacillati</taxon>
        <taxon>Actinomycetota</taxon>
        <taxon>Actinomycetes</taxon>
        <taxon>Kitasatosporales</taxon>
        <taxon>Streptomycetaceae</taxon>
        <taxon>Streptomyces</taxon>
    </lineage>
</organism>
<gene>
    <name evidence="2" type="ORF">ACFPA8_08395</name>
</gene>
<sequence length="111" mass="12122">MLMIFLGLLAVAACVWLVLVLTDAAEPSDALVAVGGAFVILAAITDATIRHKRQARQKQRFPSVDAIRRHVDSDALRQVRDQKGEVPAVKELRKQVPEVSLADAVKVIRSL</sequence>
<accession>A0ABV9A2I0</accession>
<keyword evidence="1" id="KW-0472">Membrane</keyword>
<evidence type="ECO:0008006" key="4">
    <source>
        <dbReference type="Google" id="ProtNLM"/>
    </source>
</evidence>
<dbReference type="RefSeq" id="WP_386444562.1">
    <property type="nucleotide sequence ID" value="NZ_JBHSFH010000004.1"/>
</dbReference>
<proteinExistence type="predicted"/>
<evidence type="ECO:0000313" key="3">
    <source>
        <dbReference type="Proteomes" id="UP001595997"/>
    </source>
</evidence>
<name>A0ABV9A2I0_9ACTN</name>
<dbReference type="EMBL" id="JBHSFH010000004">
    <property type="protein sequence ID" value="MFC4494152.1"/>
    <property type="molecule type" value="Genomic_DNA"/>
</dbReference>